<dbReference type="EMBL" id="KI392518">
    <property type="protein sequence ID" value="ERN14997.1"/>
    <property type="molecule type" value="Genomic_DNA"/>
</dbReference>
<keyword evidence="10" id="KW-1185">Reference proteome</keyword>
<dbReference type="eggNOG" id="ENOG502QVGN">
    <property type="taxonomic scope" value="Eukaryota"/>
</dbReference>
<dbReference type="GO" id="GO:0016491">
    <property type="term" value="F:oxidoreductase activity"/>
    <property type="evidence" value="ECO:0007669"/>
    <property type="project" value="InterPro"/>
</dbReference>
<name>U5D0T0_AMBTC</name>
<dbReference type="Proteomes" id="UP000017836">
    <property type="component" value="Unassembled WGS sequence"/>
</dbReference>
<evidence type="ECO:0000313" key="10">
    <source>
        <dbReference type="Proteomes" id="UP000017836"/>
    </source>
</evidence>
<evidence type="ECO:0000256" key="1">
    <source>
        <dbReference type="ARBA" id="ARBA00001974"/>
    </source>
</evidence>
<dbReference type="OMA" id="KHVGWIR"/>
<proteinExistence type="inferred from homology"/>
<evidence type="ECO:0000256" key="4">
    <source>
        <dbReference type="ARBA" id="ARBA00022729"/>
    </source>
</evidence>
<dbReference type="Gene3D" id="3.40.462.20">
    <property type="match status" value="1"/>
</dbReference>
<dbReference type="Gene3D" id="3.30.43.10">
    <property type="entry name" value="Uridine Diphospho-n-acetylenolpyruvylglucosamine Reductase, domain 2"/>
    <property type="match status" value="1"/>
</dbReference>
<dbReference type="InterPro" id="IPR036318">
    <property type="entry name" value="FAD-bd_PCMH-like_sf"/>
</dbReference>
<comment type="cofactor">
    <cofactor evidence="1">
        <name>FAD</name>
        <dbReference type="ChEBI" id="CHEBI:57692"/>
    </cofactor>
</comment>
<keyword evidence="4 7" id="KW-0732">Signal</keyword>
<organism evidence="9 10">
    <name type="scientific">Amborella trichopoda</name>
    <dbReference type="NCBI Taxonomy" id="13333"/>
    <lineage>
        <taxon>Eukaryota</taxon>
        <taxon>Viridiplantae</taxon>
        <taxon>Streptophyta</taxon>
        <taxon>Embryophyta</taxon>
        <taxon>Tracheophyta</taxon>
        <taxon>Spermatophyta</taxon>
        <taxon>Magnoliopsida</taxon>
        <taxon>Amborellales</taxon>
        <taxon>Amborellaceae</taxon>
        <taxon>Amborella</taxon>
    </lineage>
</organism>
<evidence type="ECO:0000313" key="9">
    <source>
        <dbReference type="EMBL" id="ERN14997.1"/>
    </source>
</evidence>
<dbReference type="InterPro" id="IPR012951">
    <property type="entry name" value="BBE"/>
</dbReference>
<dbReference type="PANTHER" id="PTHR32448">
    <property type="entry name" value="OS08G0158400 PROTEIN"/>
    <property type="match status" value="1"/>
</dbReference>
<dbReference type="Pfam" id="PF08031">
    <property type="entry name" value="BBE"/>
    <property type="match status" value="1"/>
</dbReference>
<dbReference type="InterPro" id="IPR016166">
    <property type="entry name" value="FAD-bd_PCMH"/>
</dbReference>
<keyword evidence="5" id="KW-0274">FAD</keyword>
<feature type="domain" description="FAD-binding PCMH-type" evidence="8">
    <location>
        <begin position="79"/>
        <end position="258"/>
    </location>
</feature>
<protein>
    <recommendedName>
        <fullName evidence="8">FAD-binding PCMH-type domain-containing protein</fullName>
    </recommendedName>
</protein>
<dbReference type="STRING" id="13333.U5D0T0"/>
<feature type="chain" id="PRO_5004658558" description="FAD-binding PCMH-type domain-containing protein" evidence="7">
    <location>
        <begin position="31"/>
        <end position="538"/>
    </location>
</feature>
<dbReference type="Gramene" id="ERN14997">
    <property type="protein sequence ID" value="ERN14997"/>
    <property type="gene ID" value="AMTR_s00032p00227150"/>
</dbReference>
<reference evidence="10" key="1">
    <citation type="journal article" date="2013" name="Science">
        <title>The Amborella genome and the evolution of flowering plants.</title>
        <authorList>
            <consortium name="Amborella Genome Project"/>
        </authorList>
    </citation>
    <scope>NUCLEOTIDE SEQUENCE [LARGE SCALE GENOMIC DNA]</scope>
</reference>
<dbReference type="KEGG" id="atr:18443276"/>
<evidence type="ECO:0000256" key="3">
    <source>
        <dbReference type="ARBA" id="ARBA00022630"/>
    </source>
</evidence>
<dbReference type="InterPro" id="IPR016169">
    <property type="entry name" value="FAD-bd_PCMH_sub2"/>
</dbReference>
<dbReference type="InterPro" id="IPR006094">
    <property type="entry name" value="Oxid_FAD_bind_N"/>
</dbReference>
<gene>
    <name evidence="9" type="ORF">AMTR_s00032p00227150</name>
</gene>
<dbReference type="PROSITE" id="PS51387">
    <property type="entry name" value="FAD_PCMH"/>
    <property type="match status" value="1"/>
</dbReference>
<evidence type="ECO:0000256" key="7">
    <source>
        <dbReference type="SAM" id="SignalP"/>
    </source>
</evidence>
<dbReference type="InterPro" id="IPR016167">
    <property type="entry name" value="FAD-bd_PCMH_sub1"/>
</dbReference>
<evidence type="ECO:0000256" key="2">
    <source>
        <dbReference type="ARBA" id="ARBA00005466"/>
    </source>
</evidence>
<keyword evidence="6" id="KW-0325">Glycoprotein</keyword>
<dbReference type="OrthoDB" id="407275at2759"/>
<accession>U5D0T0</accession>
<feature type="signal peptide" evidence="7">
    <location>
        <begin position="1"/>
        <end position="30"/>
    </location>
</feature>
<comment type="similarity">
    <text evidence="2">Belongs to the oxygen-dependent FAD-linked oxidoreductase family.</text>
</comment>
<sequence>MRRKSPPPRPAATLPSLTLILFSLLTTTTTTTTTSSLSTITSSLSTNASSQQLQFLKCLFLTSPTPIPTTNPLLTPSLSSPYQPIFVLHPNTFDHVEATVKCAKAHHLQIRTRSGGHDYANLSSVSLSVKPFLVLDLANLRAITVAHDRTNLAMWVQAGATLGELYHAILTHAPNHAFPAGLCPTVGVGGHISGGGFGLLVRKFGLAADNVLDALIVDSKGRILSRETMGEDLFWAIRGGGAASFCIVLSWKLMIHPVPEIVTIFNIHKTHDERAIALIHKWNLIAYKLPRNLFIRVLLQRLPAKKGGTAITTTFQSLYLGNYSKLKGAMNQWFPELRFSQSDAMEMSWRQAVLFFSGYKNATSIDVLLDRVNKDHLGFKAKSDYLTRPMPKRGLQGLWEWMEKEEKPFVIIDPYGGKVAEIAEDETPFPHRAGSLYNIQYILKWEGEGAEEKKKHEEWIWGLYNHMERYVSKKPRAAYLNYRDLDLGINGRFGGYEEARVWGEKYFKGNFRRLAMVKAEVDSGDFFWNEQSIPPLRP</sequence>
<evidence type="ECO:0000256" key="6">
    <source>
        <dbReference type="ARBA" id="ARBA00023180"/>
    </source>
</evidence>
<dbReference type="Pfam" id="PF01565">
    <property type="entry name" value="FAD_binding_4"/>
    <property type="match status" value="1"/>
</dbReference>
<evidence type="ECO:0000259" key="8">
    <source>
        <dbReference type="PROSITE" id="PS51387"/>
    </source>
</evidence>
<dbReference type="GO" id="GO:0071949">
    <property type="term" value="F:FAD binding"/>
    <property type="evidence" value="ECO:0007669"/>
    <property type="project" value="InterPro"/>
</dbReference>
<dbReference type="Gene3D" id="3.30.465.10">
    <property type="match status" value="1"/>
</dbReference>
<dbReference type="AlphaFoldDB" id="U5D0T0"/>
<dbReference type="SUPFAM" id="SSF56176">
    <property type="entry name" value="FAD-binding/transporter-associated domain-like"/>
    <property type="match status" value="1"/>
</dbReference>
<dbReference type="HOGENOM" id="CLU_018354_6_0_1"/>
<keyword evidence="3" id="KW-0285">Flavoprotein</keyword>
<evidence type="ECO:0000256" key="5">
    <source>
        <dbReference type="ARBA" id="ARBA00022827"/>
    </source>
</evidence>